<organism evidence="1">
    <name type="scientific">Neorickettsia risticii</name>
    <name type="common">Potomac horse fever agent</name>
    <name type="synonym">Ehrlichia risticii</name>
    <dbReference type="NCBI Taxonomy" id="950"/>
    <lineage>
        <taxon>Bacteria</taxon>
        <taxon>Pseudomonadati</taxon>
        <taxon>Pseudomonadota</taxon>
        <taxon>Alphaproteobacteria</taxon>
        <taxon>Rickettsiales</taxon>
        <taxon>Anaplasmataceae</taxon>
        <taxon>Neorickettsia</taxon>
    </lineage>
</organism>
<proteinExistence type="predicted"/>
<protein>
    <submittedName>
        <fullName evidence="1">Uncharacterized protein</fullName>
    </submittedName>
</protein>
<reference evidence="1" key="1">
    <citation type="journal article" date="2011" name="Vet. Res.">
        <title>Neorickettsia risticii surface-exposed proteins: proteomics identification, recognition by naturally-infected horses, and strain variations.</title>
        <authorList>
            <person name="Gibson K.E."/>
            <person name="Pastenkos G."/>
            <person name="Moesta S."/>
            <person name="Rikihisa Y."/>
        </authorList>
    </citation>
    <scope>NUCLEOTIDE SEQUENCE</scope>
    <source>
        <strain evidence="1">081</strain>
    </source>
</reference>
<dbReference type="AlphaFoldDB" id="G0Z0B9"/>
<accession>G0Z0B9</accession>
<evidence type="ECO:0000313" key="1">
    <source>
        <dbReference type="EMBL" id="AEK71068.1"/>
    </source>
</evidence>
<dbReference type="EMBL" id="HQ857591">
    <property type="protein sequence ID" value="AEK71068.1"/>
    <property type="molecule type" value="Genomic_DNA"/>
</dbReference>
<name>G0Z0B9_NEORS</name>
<sequence length="70" mass="8456">MHYLLTPEDRFSRKSIFLHIKLYPVSVCQREISVMSDVYCKMKSQKERCLRFLCFVRFKICFSTLFCGFT</sequence>